<feature type="signal peptide" evidence="1">
    <location>
        <begin position="1"/>
        <end position="24"/>
    </location>
</feature>
<dbReference type="EMBL" id="CP042239">
    <property type="protein sequence ID" value="QDX27051.1"/>
    <property type="molecule type" value="Genomic_DNA"/>
</dbReference>
<protein>
    <recommendedName>
        <fullName evidence="4">VCBS repeat-containing protein</fullName>
    </recommendedName>
</protein>
<keyword evidence="1" id="KW-0732">Signal</keyword>
<evidence type="ECO:0000256" key="1">
    <source>
        <dbReference type="SAM" id="SignalP"/>
    </source>
</evidence>
<proteinExistence type="predicted"/>
<keyword evidence="3" id="KW-1185">Reference proteome</keyword>
<name>A0A518RHZ4_9SPHN</name>
<accession>A0A518RHZ4</accession>
<feature type="chain" id="PRO_5021947152" description="VCBS repeat-containing protein" evidence="1">
    <location>
        <begin position="25"/>
        <end position="304"/>
    </location>
</feature>
<dbReference type="OrthoDB" id="1522627at2"/>
<gene>
    <name evidence="2" type="ORF">FPZ54_14250</name>
</gene>
<organism evidence="2 3">
    <name type="scientific">Sphingomonas suaedae</name>
    <dbReference type="NCBI Taxonomy" id="2599297"/>
    <lineage>
        <taxon>Bacteria</taxon>
        <taxon>Pseudomonadati</taxon>
        <taxon>Pseudomonadota</taxon>
        <taxon>Alphaproteobacteria</taxon>
        <taxon>Sphingomonadales</taxon>
        <taxon>Sphingomonadaceae</taxon>
        <taxon>Sphingomonas</taxon>
    </lineage>
</organism>
<evidence type="ECO:0000313" key="3">
    <source>
        <dbReference type="Proteomes" id="UP000318055"/>
    </source>
</evidence>
<dbReference type="KEGG" id="ssua:FPZ54_14250"/>
<reference evidence="2 3" key="1">
    <citation type="submission" date="2019-07" db="EMBL/GenBank/DDBJ databases">
        <title>Sphingomonas alkalisoli sp. nov., isolated from rhizosphere soil of Suaedae salsa.</title>
        <authorList>
            <person name="Zhang H."/>
            <person name="Xu L."/>
            <person name="Zhang J.-X."/>
            <person name="Sun J.-Q."/>
        </authorList>
    </citation>
    <scope>NUCLEOTIDE SEQUENCE [LARGE SCALE GENOMIC DNA]</scope>
    <source>
        <strain evidence="2 3">XS-10</strain>
    </source>
</reference>
<sequence length="304" mass="33133">MESNRVTFRLVVPLLALLALTGAAQSGKSVRDGQKIEWAMADGRQVFRQGDVTATFAMVQCAPLGEDCEDGDMNPVLTLSRAGGPPLTLDGSSMQNFLMIGRLSKDGGIAAFFQTYSGGMHCCQILRVALPEGGAGWKLVELGSYDGEALGWPRDLDGDGVRDFVVRDDRFLYAFASYGGSWSPPKILNIVDGAVRDVSAEPRFARAFERAAAETRKACIEDEYPNGACAAYAANAARLGQFDAAWKTILAEYDRKSRVWPDYCKVVRREEDGECPEGQLIEYPDYPTALRAFLADLGYLPESA</sequence>
<evidence type="ECO:0000313" key="2">
    <source>
        <dbReference type="EMBL" id="QDX27051.1"/>
    </source>
</evidence>
<dbReference type="AlphaFoldDB" id="A0A518RHZ4"/>
<dbReference type="Proteomes" id="UP000318055">
    <property type="component" value="Chromosome"/>
</dbReference>
<evidence type="ECO:0008006" key="4">
    <source>
        <dbReference type="Google" id="ProtNLM"/>
    </source>
</evidence>